<accession>A0A0F9DZS2</accession>
<dbReference type="AlphaFoldDB" id="A0A0F9DZS2"/>
<reference evidence="1" key="1">
    <citation type="journal article" date="2015" name="Nature">
        <title>Complex archaea that bridge the gap between prokaryotes and eukaryotes.</title>
        <authorList>
            <person name="Spang A."/>
            <person name="Saw J.H."/>
            <person name="Jorgensen S.L."/>
            <person name="Zaremba-Niedzwiedzka K."/>
            <person name="Martijn J."/>
            <person name="Lind A.E."/>
            <person name="van Eijk R."/>
            <person name="Schleper C."/>
            <person name="Guy L."/>
            <person name="Ettema T.J."/>
        </authorList>
    </citation>
    <scope>NUCLEOTIDE SEQUENCE</scope>
</reference>
<protein>
    <submittedName>
        <fullName evidence="1">Uncharacterized protein</fullName>
    </submittedName>
</protein>
<gene>
    <name evidence="1" type="ORF">LCGC14_2486410</name>
</gene>
<sequence length="153" mass="17010">MIARVTAHAALSSNCSNNDRARYCTFLAFPGVDFASCQQSFWRSPVCYASSNLPAGLASLAPHIPTVFVYVPTAPLTEPPSYRSLIVPVKPTSMRLPGSYSTAFWAPQPIPKTNQAREVIKLVFQRKHFTPQKCQSLRFLFGNLLVPCLFPYI</sequence>
<name>A0A0F9DZS2_9ZZZZ</name>
<dbReference type="EMBL" id="LAZR01039292">
    <property type="protein sequence ID" value="KKL17353.1"/>
    <property type="molecule type" value="Genomic_DNA"/>
</dbReference>
<comment type="caution">
    <text evidence="1">The sequence shown here is derived from an EMBL/GenBank/DDBJ whole genome shotgun (WGS) entry which is preliminary data.</text>
</comment>
<organism evidence="1">
    <name type="scientific">marine sediment metagenome</name>
    <dbReference type="NCBI Taxonomy" id="412755"/>
    <lineage>
        <taxon>unclassified sequences</taxon>
        <taxon>metagenomes</taxon>
        <taxon>ecological metagenomes</taxon>
    </lineage>
</organism>
<proteinExistence type="predicted"/>
<evidence type="ECO:0000313" key="1">
    <source>
        <dbReference type="EMBL" id="KKL17353.1"/>
    </source>
</evidence>